<dbReference type="Gene3D" id="3.40.50.300">
    <property type="entry name" value="P-loop containing nucleotide triphosphate hydrolases"/>
    <property type="match status" value="1"/>
</dbReference>
<evidence type="ECO:0000259" key="10">
    <source>
        <dbReference type="PROSITE" id="PS50893"/>
    </source>
</evidence>
<dbReference type="Gene3D" id="1.20.1560.10">
    <property type="entry name" value="ABC transporter type 1, transmembrane domain"/>
    <property type="match status" value="1"/>
</dbReference>
<proteinExistence type="predicted"/>
<keyword evidence="7 9" id="KW-1133">Transmembrane helix</keyword>
<feature type="transmembrane region" description="Helical" evidence="9">
    <location>
        <begin position="79"/>
        <end position="99"/>
    </location>
</feature>
<dbReference type="InterPro" id="IPR017871">
    <property type="entry name" value="ABC_transporter-like_CS"/>
</dbReference>
<evidence type="ECO:0000256" key="9">
    <source>
        <dbReference type="SAM" id="Phobius"/>
    </source>
</evidence>
<organism evidence="12 13">
    <name type="scientific">Paenibacillus borealis</name>
    <dbReference type="NCBI Taxonomy" id="160799"/>
    <lineage>
        <taxon>Bacteria</taxon>
        <taxon>Bacillati</taxon>
        <taxon>Bacillota</taxon>
        <taxon>Bacilli</taxon>
        <taxon>Bacillales</taxon>
        <taxon>Paenibacillaceae</taxon>
        <taxon>Paenibacillus</taxon>
    </lineage>
</organism>
<gene>
    <name evidence="12" type="ORF">PBOR_27780</name>
</gene>
<comment type="subcellular location">
    <subcellularLocation>
        <location evidence="1">Cell membrane</location>
        <topology evidence="1">Multi-pass membrane protein</topology>
    </subcellularLocation>
</comment>
<sequence>MTSIPNNLTKERSASRDKSEAGAVRLLLRLSAPYKFQLLIACLCVVIVNGAFLIQPLILQRVIDHFLIGGAAQSGLNSIGGLALLYVAVAAAGGIFSYLQALIVGKAGQSLIHELRVRVFSIIERLPLPYLDRTSSGRLITRATNDTAEISELYTDVVISLVKDVLLLLGIIYAMLLLSPSLTLVSFTVIPVMAFLVLFIKNKIKKNFFHMKHFIGQINGFFAESLSGMRVIQSFRAEREKEDQFLKLNGEYFKTTLIQVRLNSVLKPASDMFQSLAVAILVWFSISRISGGTLQIGVLFAFTTYIKQFFSPISDLADKYTSIQSALVSTERIYELIREEDRLEQPDRGISMDRLHGTIEFRHVWFSYNDDDWVLKDVSFVIDKGQTAAFIGETGAGKTTIISLINGFYRVQKGEILIDGVNVNDIRLDDLRRNISVVLQDVFLFSGTIRYNITLGDDIAEENVLEALQASCAEEFVLGSPGGIEGPVTERGGTLSAGQRQLISFARAIAHDPAIFVLDEATANIDTHTEKLIQKAIDNVANGRTTLIIAHRLSTIAGADLIIAMKEGRISESGHPRELLQQGGYYAELLEESRSHMVSS</sequence>
<dbReference type="PANTHER" id="PTHR43394:SF1">
    <property type="entry name" value="ATP-BINDING CASSETTE SUB-FAMILY B MEMBER 10, MITOCHONDRIAL"/>
    <property type="match status" value="1"/>
</dbReference>
<keyword evidence="3" id="KW-1003">Cell membrane</keyword>
<dbReference type="InterPro" id="IPR039421">
    <property type="entry name" value="Type_1_exporter"/>
</dbReference>
<dbReference type="PROSITE" id="PS00211">
    <property type="entry name" value="ABC_TRANSPORTER_1"/>
    <property type="match status" value="1"/>
</dbReference>
<dbReference type="PROSITE" id="PS50893">
    <property type="entry name" value="ABC_TRANSPORTER_2"/>
    <property type="match status" value="1"/>
</dbReference>
<feature type="transmembrane region" description="Helical" evidence="9">
    <location>
        <begin position="182"/>
        <end position="200"/>
    </location>
</feature>
<dbReference type="InterPro" id="IPR027417">
    <property type="entry name" value="P-loop_NTPase"/>
</dbReference>
<dbReference type="InterPro" id="IPR011527">
    <property type="entry name" value="ABC1_TM_dom"/>
</dbReference>
<evidence type="ECO:0000256" key="8">
    <source>
        <dbReference type="ARBA" id="ARBA00023136"/>
    </source>
</evidence>
<dbReference type="InterPro" id="IPR003439">
    <property type="entry name" value="ABC_transporter-like_ATP-bd"/>
</dbReference>
<evidence type="ECO:0000256" key="1">
    <source>
        <dbReference type="ARBA" id="ARBA00004651"/>
    </source>
</evidence>
<dbReference type="EMBL" id="CP009285">
    <property type="protein sequence ID" value="AIQ60324.1"/>
    <property type="molecule type" value="Genomic_DNA"/>
</dbReference>
<keyword evidence="2" id="KW-0813">Transport</keyword>
<dbReference type="GO" id="GO:0005524">
    <property type="term" value="F:ATP binding"/>
    <property type="evidence" value="ECO:0007669"/>
    <property type="project" value="UniProtKB-KW"/>
</dbReference>
<dbReference type="RefSeq" id="WP_042216891.1">
    <property type="nucleotide sequence ID" value="NZ_CP009285.1"/>
</dbReference>
<evidence type="ECO:0000313" key="13">
    <source>
        <dbReference type="Proteomes" id="UP000029518"/>
    </source>
</evidence>
<reference evidence="12" key="1">
    <citation type="submission" date="2014-08" db="EMBL/GenBank/DDBJ databases">
        <title>Comparative genomics of the Paenibacillus odorifer group.</title>
        <authorList>
            <person name="den Bakker H.C."/>
            <person name="Tsai Y.-C.Y.-C."/>
            <person name="Martin N."/>
            <person name="Korlach J."/>
            <person name="Wiedmann M."/>
        </authorList>
    </citation>
    <scope>NUCLEOTIDE SEQUENCE [LARGE SCALE GENOMIC DNA]</scope>
    <source>
        <strain evidence="12">DSM 13188</strain>
    </source>
</reference>
<evidence type="ECO:0000259" key="11">
    <source>
        <dbReference type="PROSITE" id="PS50929"/>
    </source>
</evidence>
<dbReference type="PANTHER" id="PTHR43394">
    <property type="entry name" value="ATP-DEPENDENT PERMEASE MDL1, MITOCHONDRIAL"/>
    <property type="match status" value="1"/>
</dbReference>
<dbReference type="Proteomes" id="UP000029518">
    <property type="component" value="Chromosome"/>
</dbReference>
<evidence type="ECO:0000256" key="3">
    <source>
        <dbReference type="ARBA" id="ARBA00022475"/>
    </source>
</evidence>
<dbReference type="GO" id="GO:0015421">
    <property type="term" value="F:ABC-type oligopeptide transporter activity"/>
    <property type="evidence" value="ECO:0007669"/>
    <property type="project" value="TreeGrafter"/>
</dbReference>
<protein>
    <submittedName>
        <fullName evidence="12">ABC transporter ATPase</fullName>
    </submittedName>
</protein>
<name>A0A089MV56_PAEBO</name>
<feature type="domain" description="ABC transporter" evidence="10">
    <location>
        <begin position="359"/>
        <end position="592"/>
    </location>
</feature>
<keyword evidence="5" id="KW-0547">Nucleotide-binding</keyword>
<dbReference type="InterPro" id="IPR003593">
    <property type="entry name" value="AAA+_ATPase"/>
</dbReference>
<dbReference type="InterPro" id="IPR036640">
    <property type="entry name" value="ABC1_TM_sf"/>
</dbReference>
<dbReference type="AlphaFoldDB" id="A0A089MV56"/>
<dbReference type="GO" id="GO:0016887">
    <property type="term" value="F:ATP hydrolysis activity"/>
    <property type="evidence" value="ECO:0007669"/>
    <property type="project" value="InterPro"/>
</dbReference>
<dbReference type="FunFam" id="3.40.50.300:FF:000221">
    <property type="entry name" value="Multidrug ABC transporter ATP-binding protein"/>
    <property type="match status" value="1"/>
</dbReference>
<feature type="transmembrane region" description="Helical" evidence="9">
    <location>
        <begin position="38"/>
        <end position="59"/>
    </location>
</feature>
<dbReference type="PROSITE" id="PS50929">
    <property type="entry name" value="ABC_TM1F"/>
    <property type="match status" value="1"/>
</dbReference>
<evidence type="ECO:0000256" key="6">
    <source>
        <dbReference type="ARBA" id="ARBA00022840"/>
    </source>
</evidence>
<dbReference type="KEGG" id="pbd:PBOR_27780"/>
<keyword evidence="13" id="KW-1185">Reference proteome</keyword>
<feature type="transmembrane region" description="Helical" evidence="9">
    <location>
        <begin position="276"/>
        <end position="302"/>
    </location>
</feature>
<feature type="transmembrane region" description="Helical" evidence="9">
    <location>
        <begin position="157"/>
        <end position="176"/>
    </location>
</feature>
<dbReference type="HOGENOM" id="CLU_000604_84_3_9"/>
<dbReference type="GO" id="GO:0005886">
    <property type="term" value="C:plasma membrane"/>
    <property type="evidence" value="ECO:0007669"/>
    <property type="project" value="UniProtKB-SubCell"/>
</dbReference>
<evidence type="ECO:0000256" key="4">
    <source>
        <dbReference type="ARBA" id="ARBA00022692"/>
    </source>
</evidence>
<keyword evidence="6" id="KW-0067">ATP-binding</keyword>
<dbReference type="CDD" id="cd18544">
    <property type="entry name" value="ABC_6TM_TmrA_like"/>
    <property type="match status" value="1"/>
</dbReference>
<dbReference type="OrthoDB" id="9770415at2"/>
<accession>A0A089MV56</accession>
<dbReference type="SUPFAM" id="SSF90123">
    <property type="entry name" value="ABC transporter transmembrane region"/>
    <property type="match status" value="1"/>
</dbReference>
<evidence type="ECO:0000313" key="12">
    <source>
        <dbReference type="EMBL" id="AIQ60324.1"/>
    </source>
</evidence>
<evidence type="ECO:0000256" key="7">
    <source>
        <dbReference type="ARBA" id="ARBA00022989"/>
    </source>
</evidence>
<dbReference type="Pfam" id="PF00005">
    <property type="entry name" value="ABC_tran"/>
    <property type="match status" value="1"/>
</dbReference>
<evidence type="ECO:0000256" key="5">
    <source>
        <dbReference type="ARBA" id="ARBA00022741"/>
    </source>
</evidence>
<dbReference type="SUPFAM" id="SSF52540">
    <property type="entry name" value="P-loop containing nucleoside triphosphate hydrolases"/>
    <property type="match status" value="1"/>
</dbReference>
<evidence type="ECO:0000256" key="2">
    <source>
        <dbReference type="ARBA" id="ARBA00022448"/>
    </source>
</evidence>
<keyword evidence="8 9" id="KW-0472">Membrane</keyword>
<dbReference type="SMART" id="SM00382">
    <property type="entry name" value="AAA"/>
    <property type="match status" value="1"/>
</dbReference>
<feature type="domain" description="ABC transmembrane type-1" evidence="11">
    <location>
        <begin position="39"/>
        <end position="325"/>
    </location>
</feature>
<dbReference type="Pfam" id="PF00664">
    <property type="entry name" value="ABC_membrane"/>
    <property type="match status" value="1"/>
</dbReference>
<keyword evidence="4 9" id="KW-0812">Transmembrane</keyword>